<name>A0A915J2I1_ROMCU</name>
<evidence type="ECO:0000313" key="2">
    <source>
        <dbReference type="WBParaSite" id="nRc.2.0.1.t20083-RA"/>
    </source>
</evidence>
<reference evidence="2" key="1">
    <citation type="submission" date="2022-11" db="UniProtKB">
        <authorList>
            <consortium name="WormBaseParasite"/>
        </authorList>
    </citation>
    <scope>IDENTIFICATION</scope>
</reference>
<organism evidence="1 2">
    <name type="scientific">Romanomermis culicivorax</name>
    <name type="common">Nematode worm</name>
    <dbReference type="NCBI Taxonomy" id="13658"/>
    <lineage>
        <taxon>Eukaryota</taxon>
        <taxon>Metazoa</taxon>
        <taxon>Ecdysozoa</taxon>
        <taxon>Nematoda</taxon>
        <taxon>Enoplea</taxon>
        <taxon>Dorylaimia</taxon>
        <taxon>Mermithida</taxon>
        <taxon>Mermithoidea</taxon>
        <taxon>Mermithidae</taxon>
        <taxon>Romanomermis</taxon>
    </lineage>
</organism>
<protein>
    <submittedName>
        <fullName evidence="2">Uncharacterized protein</fullName>
    </submittedName>
</protein>
<sequence>MSEIIEEPYDNEKHDPALDSGVCPSPNESCQSYFEAFPALSACANAKISNKTLVDAAANDEYFIEKFRSKLNSLTSNKSSKSMMSNRGFSPLSWQYAKRPYTDDSSQTSSASWPTQQKANFSSLLQANLKNRTCCNAHSPINADVTPHKRQKVVEKYAAPIDFSYFSLAELENERNKPTRNAHMTETHCDQLKSCPNLTTDCVMRNHYHAHRFNYEDTTSEKSKTQK</sequence>
<evidence type="ECO:0000313" key="1">
    <source>
        <dbReference type="Proteomes" id="UP000887565"/>
    </source>
</evidence>
<dbReference type="AlphaFoldDB" id="A0A915J2I1"/>
<accession>A0A915J2I1</accession>
<dbReference type="WBParaSite" id="nRc.2.0.1.t20083-RA">
    <property type="protein sequence ID" value="nRc.2.0.1.t20083-RA"/>
    <property type="gene ID" value="nRc.2.0.1.g20083"/>
</dbReference>
<proteinExistence type="predicted"/>
<dbReference type="Proteomes" id="UP000887565">
    <property type="component" value="Unplaced"/>
</dbReference>
<keyword evidence="1" id="KW-1185">Reference proteome</keyword>